<dbReference type="KEGG" id="cts:Ctha_2037"/>
<sequence>MIIRLVKMSFQPQESTRFLSLYKQVHPKILSFPGCVSVELLHEVHDEHAYTTYSLWQNNDALEAYRQSDFFKATWTEVRKMLRSKTLAISYRKVEI</sequence>
<proteinExistence type="predicted"/>
<dbReference type="PROSITE" id="PS51725">
    <property type="entry name" value="ABM"/>
    <property type="match status" value="1"/>
</dbReference>
<dbReference type="GO" id="GO:0004497">
    <property type="term" value="F:monooxygenase activity"/>
    <property type="evidence" value="ECO:0007669"/>
    <property type="project" value="UniProtKB-KW"/>
</dbReference>
<keyword evidence="3" id="KW-1185">Reference proteome</keyword>
<dbReference type="HOGENOM" id="CLU_2342328_0_0_10"/>
<dbReference type="OrthoDB" id="1120859at2"/>
<name>B3QUY8_CHLT3</name>
<protein>
    <submittedName>
        <fullName evidence="2">Antibiotic biosynthesis monooxygenase</fullName>
    </submittedName>
</protein>
<dbReference type="InterPro" id="IPR011008">
    <property type="entry name" value="Dimeric_a/b-barrel"/>
</dbReference>
<accession>B3QUY8</accession>
<evidence type="ECO:0000313" key="3">
    <source>
        <dbReference type="Proteomes" id="UP000001208"/>
    </source>
</evidence>
<dbReference type="eggNOG" id="COG1359">
    <property type="taxonomic scope" value="Bacteria"/>
</dbReference>
<organism evidence="2 3">
    <name type="scientific">Chloroherpeton thalassium (strain ATCC 35110 / GB-78)</name>
    <dbReference type="NCBI Taxonomy" id="517418"/>
    <lineage>
        <taxon>Bacteria</taxon>
        <taxon>Pseudomonadati</taxon>
        <taxon>Chlorobiota</taxon>
        <taxon>Chlorobiia</taxon>
        <taxon>Chlorobiales</taxon>
        <taxon>Chloroherpetonaceae</taxon>
        <taxon>Chloroherpeton</taxon>
    </lineage>
</organism>
<dbReference type="InterPro" id="IPR007138">
    <property type="entry name" value="ABM_dom"/>
</dbReference>
<keyword evidence="2" id="KW-0503">Monooxygenase</keyword>
<gene>
    <name evidence="2" type="ordered locus">Ctha_2037</name>
</gene>
<keyword evidence="2" id="KW-0560">Oxidoreductase</keyword>
<dbReference type="RefSeq" id="WP_012500572.1">
    <property type="nucleotide sequence ID" value="NC_011026.1"/>
</dbReference>
<dbReference type="Gene3D" id="3.30.70.100">
    <property type="match status" value="1"/>
</dbReference>
<dbReference type="STRING" id="517418.Ctha_2037"/>
<dbReference type="AlphaFoldDB" id="B3QUY8"/>
<dbReference type="Proteomes" id="UP000001208">
    <property type="component" value="Chromosome"/>
</dbReference>
<dbReference type="Pfam" id="PF03992">
    <property type="entry name" value="ABM"/>
    <property type="match status" value="1"/>
</dbReference>
<dbReference type="SUPFAM" id="SSF54909">
    <property type="entry name" value="Dimeric alpha+beta barrel"/>
    <property type="match status" value="1"/>
</dbReference>
<feature type="domain" description="ABM" evidence="1">
    <location>
        <begin position="2"/>
        <end position="90"/>
    </location>
</feature>
<reference evidence="2 3" key="1">
    <citation type="submission" date="2008-06" db="EMBL/GenBank/DDBJ databases">
        <title>Complete sequence of Chloroherpeton thalassium ATCC 35110.</title>
        <authorList>
            <consortium name="US DOE Joint Genome Institute"/>
            <person name="Lucas S."/>
            <person name="Copeland A."/>
            <person name="Lapidus A."/>
            <person name="Glavina del Rio T."/>
            <person name="Dalin E."/>
            <person name="Tice H."/>
            <person name="Bruce D."/>
            <person name="Goodwin L."/>
            <person name="Pitluck S."/>
            <person name="Schmutz J."/>
            <person name="Larimer F."/>
            <person name="Land M."/>
            <person name="Hauser L."/>
            <person name="Kyrpides N."/>
            <person name="Mikhailova N."/>
            <person name="Liu Z."/>
            <person name="Li T."/>
            <person name="Zhao F."/>
            <person name="Overmann J."/>
            <person name="Bryant D.A."/>
            <person name="Richardson P."/>
        </authorList>
    </citation>
    <scope>NUCLEOTIDE SEQUENCE [LARGE SCALE GENOMIC DNA]</scope>
    <source>
        <strain evidence="3">ATCC 35110 / GB-78</strain>
    </source>
</reference>
<dbReference type="EMBL" id="CP001100">
    <property type="protein sequence ID" value="ACF14489.1"/>
    <property type="molecule type" value="Genomic_DNA"/>
</dbReference>
<evidence type="ECO:0000259" key="1">
    <source>
        <dbReference type="PROSITE" id="PS51725"/>
    </source>
</evidence>
<evidence type="ECO:0000313" key="2">
    <source>
        <dbReference type="EMBL" id="ACF14489.1"/>
    </source>
</evidence>